<proteinExistence type="predicted"/>
<gene>
    <name evidence="2" type="ORF">PISMIDRAFT_678103</name>
</gene>
<accession>A0A0C9Z5X2</accession>
<reference evidence="2 3" key="1">
    <citation type="submission" date="2014-04" db="EMBL/GenBank/DDBJ databases">
        <authorList>
            <consortium name="DOE Joint Genome Institute"/>
            <person name="Kuo A."/>
            <person name="Kohler A."/>
            <person name="Costa M.D."/>
            <person name="Nagy L.G."/>
            <person name="Floudas D."/>
            <person name="Copeland A."/>
            <person name="Barry K.W."/>
            <person name="Cichocki N."/>
            <person name="Veneault-Fourrey C."/>
            <person name="LaButti K."/>
            <person name="Lindquist E.A."/>
            <person name="Lipzen A."/>
            <person name="Lundell T."/>
            <person name="Morin E."/>
            <person name="Murat C."/>
            <person name="Sun H."/>
            <person name="Tunlid A."/>
            <person name="Henrissat B."/>
            <person name="Grigoriev I.V."/>
            <person name="Hibbett D.S."/>
            <person name="Martin F."/>
            <person name="Nordberg H.P."/>
            <person name="Cantor M.N."/>
            <person name="Hua S.X."/>
        </authorList>
    </citation>
    <scope>NUCLEOTIDE SEQUENCE [LARGE SCALE GENOMIC DNA]</scope>
    <source>
        <strain evidence="2 3">441</strain>
    </source>
</reference>
<organism evidence="2 3">
    <name type="scientific">Pisolithus microcarpus 441</name>
    <dbReference type="NCBI Taxonomy" id="765257"/>
    <lineage>
        <taxon>Eukaryota</taxon>
        <taxon>Fungi</taxon>
        <taxon>Dikarya</taxon>
        <taxon>Basidiomycota</taxon>
        <taxon>Agaricomycotina</taxon>
        <taxon>Agaricomycetes</taxon>
        <taxon>Agaricomycetidae</taxon>
        <taxon>Boletales</taxon>
        <taxon>Sclerodermatineae</taxon>
        <taxon>Pisolithaceae</taxon>
        <taxon>Pisolithus</taxon>
    </lineage>
</organism>
<reference evidence="3" key="2">
    <citation type="submission" date="2015-01" db="EMBL/GenBank/DDBJ databases">
        <title>Evolutionary Origins and Diversification of the Mycorrhizal Mutualists.</title>
        <authorList>
            <consortium name="DOE Joint Genome Institute"/>
            <consortium name="Mycorrhizal Genomics Consortium"/>
            <person name="Kohler A."/>
            <person name="Kuo A."/>
            <person name="Nagy L.G."/>
            <person name="Floudas D."/>
            <person name="Copeland A."/>
            <person name="Barry K.W."/>
            <person name="Cichocki N."/>
            <person name="Veneault-Fourrey C."/>
            <person name="LaButti K."/>
            <person name="Lindquist E.A."/>
            <person name="Lipzen A."/>
            <person name="Lundell T."/>
            <person name="Morin E."/>
            <person name="Murat C."/>
            <person name="Riley R."/>
            <person name="Ohm R."/>
            <person name="Sun H."/>
            <person name="Tunlid A."/>
            <person name="Henrissat B."/>
            <person name="Grigoriev I.V."/>
            <person name="Hibbett D.S."/>
            <person name="Martin F."/>
        </authorList>
    </citation>
    <scope>NUCLEOTIDE SEQUENCE [LARGE SCALE GENOMIC DNA]</scope>
    <source>
        <strain evidence="3">441</strain>
    </source>
</reference>
<feature type="signal peptide" evidence="1">
    <location>
        <begin position="1"/>
        <end position="17"/>
    </location>
</feature>
<name>A0A0C9Z5X2_9AGAM</name>
<keyword evidence="1" id="KW-0732">Signal</keyword>
<feature type="chain" id="PRO_5002223579" evidence="1">
    <location>
        <begin position="18"/>
        <end position="75"/>
    </location>
</feature>
<dbReference type="AlphaFoldDB" id="A0A0C9Z5X2"/>
<dbReference type="Proteomes" id="UP000054018">
    <property type="component" value="Unassembled WGS sequence"/>
</dbReference>
<evidence type="ECO:0000256" key="1">
    <source>
        <dbReference type="SAM" id="SignalP"/>
    </source>
</evidence>
<evidence type="ECO:0000313" key="2">
    <source>
        <dbReference type="EMBL" id="KIK24496.1"/>
    </source>
</evidence>
<evidence type="ECO:0000313" key="3">
    <source>
        <dbReference type="Proteomes" id="UP000054018"/>
    </source>
</evidence>
<dbReference type="HOGENOM" id="CLU_2672000_0_0_1"/>
<sequence>MRTFTLLVMSLATVSNALVLRQDPPAQPTSTGAGGILTTTANAAVNSAPYTVPINPSTYFWTSVSIIPGVSTIHM</sequence>
<protein>
    <submittedName>
        <fullName evidence="2">Uncharacterized protein</fullName>
    </submittedName>
</protein>
<keyword evidence="3" id="KW-1185">Reference proteome</keyword>
<dbReference type="OrthoDB" id="2636797at2759"/>
<dbReference type="EMBL" id="KN833715">
    <property type="protein sequence ID" value="KIK24496.1"/>
    <property type="molecule type" value="Genomic_DNA"/>
</dbReference>